<organism evidence="1 2">
    <name type="scientific">Aspergillus indologenus CBS 114.80</name>
    <dbReference type="NCBI Taxonomy" id="1450541"/>
    <lineage>
        <taxon>Eukaryota</taxon>
        <taxon>Fungi</taxon>
        <taxon>Dikarya</taxon>
        <taxon>Ascomycota</taxon>
        <taxon>Pezizomycotina</taxon>
        <taxon>Eurotiomycetes</taxon>
        <taxon>Eurotiomycetidae</taxon>
        <taxon>Eurotiales</taxon>
        <taxon>Aspergillaceae</taxon>
        <taxon>Aspergillus</taxon>
        <taxon>Aspergillus subgen. Circumdati</taxon>
    </lineage>
</organism>
<name>A0A2V5I8W9_9EURO</name>
<evidence type="ECO:0000313" key="2">
    <source>
        <dbReference type="Proteomes" id="UP000248817"/>
    </source>
</evidence>
<evidence type="ECO:0000313" key="1">
    <source>
        <dbReference type="EMBL" id="PYI33109.1"/>
    </source>
</evidence>
<proteinExistence type="predicted"/>
<sequence length="255" mass="29384">MSSKILNFFKKIFHVKKDDNRLSIMCSSMVNVIQDPLLVRKPGTSDTFGPENFSHLCSITAYHGIRYREADEPFLLIVGDYGATIGLKSTLWPRSFFNTCALPRSLLTQLVPNDEQEYLEVKYGFNWSSVSVEARLISVPTCKAHWTMTLAENRKSVNISPENQELRFYDDFSNMKIHALVTFEAKGYSVQHLSANVWFPDHLKQNDTCRCVDWIYLNFWNFERNGFLDLSKGCGDDLFTFLQQKRYEAIISAAS</sequence>
<dbReference type="EMBL" id="KZ825486">
    <property type="protein sequence ID" value="PYI33109.1"/>
    <property type="molecule type" value="Genomic_DNA"/>
</dbReference>
<accession>A0A2V5I8W9</accession>
<dbReference type="AlphaFoldDB" id="A0A2V5I8W9"/>
<keyword evidence="2" id="KW-1185">Reference proteome</keyword>
<dbReference type="Proteomes" id="UP000248817">
    <property type="component" value="Unassembled WGS sequence"/>
</dbReference>
<protein>
    <submittedName>
        <fullName evidence="1">Uncharacterized protein</fullName>
    </submittedName>
</protein>
<gene>
    <name evidence="1" type="ORF">BP00DRAFT_494009</name>
</gene>
<reference evidence="1 2" key="1">
    <citation type="submission" date="2018-02" db="EMBL/GenBank/DDBJ databases">
        <title>The genomes of Aspergillus section Nigri reveals drivers in fungal speciation.</title>
        <authorList>
            <consortium name="DOE Joint Genome Institute"/>
            <person name="Vesth T.C."/>
            <person name="Nybo J."/>
            <person name="Theobald S."/>
            <person name="Brandl J."/>
            <person name="Frisvad J.C."/>
            <person name="Nielsen K.F."/>
            <person name="Lyhne E.K."/>
            <person name="Kogle M.E."/>
            <person name="Kuo A."/>
            <person name="Riley R."/>
            <person name="Clum A."/>
            <person name="Nolan M."/>
            <person name="Lipzen A."/>
            <person name="Salamov A."/>
            <person name="Henrissat B."/>
            <person name="Wiebenga A."/>
            <person name="De vries R.P."/>
            <person name="Grigoriev I.V."/>
            <person name="Mortensen U.H."/>
            <person name="Andersen M.R."/>
            <person name="Baker S.E."/>
        </authorList>
    </citation>
    <scope>NUCLEOTIDE SEQUENCE [LARGE SCALE GENOMIC DNA]</scope>
    <source>
        <strain evidence="1 2">CBS 114.80</strain>
    </source>
</reference>